<evidence type="ECO:0000313" key="3">
    <source>
        <dbReference type="Proteomes" id="UP000198287"/>
    </source>
</evidence>
<protein>
    <submittedName>
        <fullName evidence="2">Uncharacterized protein</fullName>
    </submittedName>
</protein>
<feature type="transmembrane region" description="Helical" evidence="1">
    <location>
        <begin position="259"/>
        <end position="283"/>
    </location>
</feature>
<accession>A0A226DJ70</accession>
<comment type="caution">
    <text evidence="2">The sequence shown here is derived from an EMBL/GenBank/DDBJ whole genome shotgun (WGS) entry which is preliminary data.</text>
</comment>
<reference evidence="2 3" key="1">
    <citation type="submission" date="2015-12" db="EMBL/GenBank/DDBJ databases">
        <title>The genome of Folsomia candida.</title>
        <authorList>
            <person name="Faddeeva A."/>
            <person name="Derks M.F."/>
            <person name="Anvar Y."/>
            <person name="Smit S."/>
            <person name="Van Straalen N."/>
            <person name="Roelofs D."/>
        </authorList>
    </citation>
    <scope>NUCLEOTIDE SEQUENCE [LARGE SCALE GENOMIC DNA]</scope>
    <source>
        <strain evidence="2 3">VU population</strain>
        <tissue evidence="2">Whole body</tissue>
    </source>
</reference>
<organism evidence="2 3">
    <name type="scientific">Folsomia candida</name>
    <name type="common">Springtail</name>
    <dbReference type="NCBI Taxonomy" id="158441"/>
    <lineage>
        <taxon>Eukaryota</taxon>
        <taxon>Metazoa</taxon>
        <taxon>Ecdysozoa</taxon>
        <taxon>Arthropoda</taxon>
        <taxon>Hexapoda</taxon>
        <taxon>Collembola</taxon>
        <taxon>Entomobryomorpha</taxon>
        <taxon>Isotomoidea</taxon>
        <taxon>Isotomidae</taxon>
        <taxon>Proisotominae</taxon>
        <taxon>Folsomia</taxon>
    </lineage>
</organism>
<evidence type="ECO:0000313" key="2">
    <source>
        <dbReference type="EMBL" id="OXA45313.1"/>
    </source>
</evidence>
<evidence type="ECO:0000256" key="1">
    <source>
        <dbReference type="SAM" id="Phobius"/>
    </source>
</evidence>
<proteinExistence type="predicted"/>
<feature type="transmembrane region" description="Helical" evidence="1">
    <location>
        <begin position="44"/>
        <end position="69"/>
    </location>
</feature>
<gene>
    <name evidence="2" type="ORF">Fcan01_19915</name>
</gene>
<keyword evidence="3" id="KW-1185">Reference proteome</keyword>
<feature type="transmembrane region" description="Helical" evidence="1">
    <location>
        <begin position="81"/>
        <end position="103"/>
    </location>
</feature>
<feature type="transmembrane region" description="Helical" evidence="1">
    <location>
        <begin position="206"/>
        <end position="227"/>
    </location>
</feature>
<sequence>MELNQMISVLNEYDKFLQYVTHPIVEWQRNKRRLIYHKNLKTTLLWRFNVLFLVSLHCISGIFLLFLVLHGSAEVSPLPVLMVHVIFLFSWLFNLSIGVAIWLHGEPFVDGWNALFCEFGKLNAIGPKTSKSSPPSIDLFSLAMSGMINQFFVMPFVLTLASHFLRVDPLIHLLEMVKLTPLPHTLGYLGIFYVIIATHFEGCRLYPLPIIVAFTLCKMLTGLILSLTRARNQWRLHALVAKYVRIFILLEKTRRLQEFFAAAFMLIAMCATVLFTFVTIRMYSNFPFWFYSFFPSVNFFIVIFVGIGLSVAIEVRTRSDEVLRLWGVWMWGVCAGRERKIMRRRLRSLRVMDIGGRILYGRLYRVERGIKVKYFEKIIMYTINLLMGVPRF</sequence>
<keyword evidence="1" id="KW-0472">Membrane</keyword>
<dbReference type="EMBL" id="LNIX01000018">
    <property type="protein sequence ID" value="OXA45313.1"/>
    <property type="molecule type" value="Genomic_DNA"/>
</dbReference>
<feature type="transmembrane region" description="Helical" evidence="1">
    <location>
        <begin position="182"/>
        <end position="200"/>
    </location>
</feature>
<feature type="transmembrane region" description="Helical" evidence="1">
    <location>
        <begin position="289"/>
        <end position="313"/>
    </location>
</feature>
<keyword evidence="1" id="KW-1133">Transmembrane helix</keyword>
<feature type="transmembrane region" description="Helical" evidence="1">
    <location>
        <begin position="139"/>
        <end position="161"/>
    </location>
</feature>
<keyword evidence="1" id="KW-0812">Transmembrane</keyword>
<name>A0A226DJ70_FOLCA</name>
<dbReference type="AlphaFoldDB" id="A0A226DJ70"/>
<dbReference type="Proteomes" id="UP000198287">
    <property type="component" value="Unassembled WGS sequence"/>
</dbReference>